<keyword evidence="2" id="KW-0863">Zinc-finger</keyword>
<dbReference type="GO" id="GO:0006338">
    <property type="term" value="P:chromatin remodeling"/>
    <property type="evidence" value="ECO:0007669"/>
    <property type="project" value="InterPro"/>
</dbReference>
<feature type="region of interest" description="Disordered" evidence="4">
    <location>
        <begin position="66"/>
        <end position="91"/>
    </location>
</feature>
<dbReference type="OrthoDB" id="74807at2759"/>
<dbReference type="InterPro" id="IPR039723">
    <property type="entry name" value="Vps71/ZNHIT1"/>
</dbReference>
<dbReference type="InterPro" id="IPR007529">
    <property type="entry name" value="Znf_HIT"/>
</dbReference>
<evidence type="ECO:0000256" key="1">
    <source>
        <dbReference type="ARBA" id="ARBA00022723"/>
    </source>
</evidence>
<dbReference type="VEuPathDB" id="FungiDB:SPBR_00720"/>
<dbReference type="CDD" id="cd21437">
    <property type="entry name" value="zf-HIT_ZNHIT1_like"/>
    <property type="match status" value="1"/>
</dbReference>
<dbReference type="Pfam" id="PF04438">
    <property type="entry name" value="zf-HIT"/>
    <property type="match status" value="1"/>
</dbReference>
<feature type="region of interest" description="Disordered" evidence="4">
    <location>
        <begin position="181"/>
        <end position="288"/>
    </location>
</feature>
<dbReference type="GO" id="GO:0008270">
    <property type="term" value="F:zinc ion binding"/>
    <property type="evidence" value="ECO:0007669"/>
    <property type="project" value="UniProtKB-KW"/>
</dbReference>
<dbReference type="PANTHER" id="PTHR13093">
    <property type="entry name" value="ZINC FINGER HIT DOMAIN CONTAINING PROTEIN 1"/>
    <property type="match status" value="1"/>
</dbReference>
<comment type="caution">
    <text evidence="6">The sequence shown here is derived from an EMBL/GenBank/DDBJ whole genome shotgun (WGS) entry which is preliminary data.</text>
</comment>
<evidence type="ECO:0000256" key="2">
    <source>
        <dbReference type="ARBA" id="ARBA00022771"/>
    </source>
</evidence>
<dbReference type="HOGENOM" id="CLU_034747_0_0_1"/>
<feature type="compositionally biased region" description="Low complexity" evidence="4">
    <location>
        <begin position="191"/>
        <end position="216"/>
    </location>
</feature>
<sequence>MDNFGVVEIASQRRAVAPGWAYVPENSSRNVPPGMAATMAAAGANYTAGGAFGAAAAGAAGAGAGAAGSGVAKNSRKRSTRNQGGAAAGGAGSSVALFSHLTSRQEAKLRKELELLDRDGGSAAGSSGGRDSQIPIPAKAVKAQNKYTPNVRKILASQKSFANHLDDFNALTALHEANPHLYHNHNHNHSHGLNSDTPSGGRGAAASGAVATATPSKNGNSSSRRPAAKKDAKKDTRRGGSAAARRSTSAATPTPSSADTPMADAPGTPDAAGHADGMAAQEAAQQTTRPASSILLPYTGPRPPAHPLDNDPLLVSNMPPLPTDDELRSLVQGPPLTYPEARADFVDDNDDGSTGRRYPTRVFCEICGYWGRVKCTKCGTPVCALDCLELHRDECMTRYGL</sequence>
<keyword evidence="1" id="KW-0479">Metal-binding</keyword>
<dbReference type="AlphaFoldDB" id="A0A0C2EUX4"/>
<organism evidence="6 7">
    <name type="scientific">Sporothrix brasiliensis 5110</name>
    <dbReference type="NCBI Taxonomy" id="1398154"/>
    <lineage>
        <taxon>Eukaryota</taxon>
        <taxon>Fungi</taxon>
        <taxon>Dikarya</taxon>
        <taxon>Ascomycota</taxon>
        <taxon>Pezizomycotina</taxon>
        <taxon>Sordariomycetes</taxon>
        <taxon>Sordariomycetidae</taxon>
        <taxon>Ophiostomatales</taxon>
        <taxon>Ophiostomataceae</taxon>
        <taxon>Sporothrix</taxon>
    </lineage>
</organism>
<feature type="compositionally biased region" description="Basic and acidic residues" evidence="4">
    <location>
        <begin position="228"/>
        <end position="238"/>
    </location>
</feature>
<keyword evidence="3" id="KW-0862">Zinc</keyword>
<feature type="compositionally biased region" description="Low complexity" evidence="4">
    <location>
        <begin position="239"/>
        <end position="260"/>
    </location>
</feature>
<evidence type="ECO:0000259" key="5">
    <source>
        <dbReference type="Pfam" id="PF04438"/>
    </source>
</evidence>
<evidence type="ECO:0000256" key="3">
    <source>
        <dbReference type="ARBA" id="ARBA00022833"/>
    </source>
</evidence>
<dbReference type="EMBL" id="AWTV01000008">
    <property type="protein sequence ID" value="KIH90369.1"/>
    <property type="molecule type" value="Genomic_DNA"/>
</dbReference>
<dbReference type="GO" id="GO:0005634">
    <property type="term" value="C:nucleus"/>
    <property type="evidence" value="ECO:0007669"/>
    <property type="project" value="UniProtKB-ARBA"/>
</dbReference>
<dbReference type="Proteomes" id="UP000031575">
    <property type="component" value="Unassembled WGS sequence"/>
</dbReference>
<dbReference type="RefSeq" id="XP_040618379.1">
    <property type="nucleotide sequence ID" value="XM_040759039.1"/>
</dbReference>
<evidence type="ECO:0000313" key="7">
    <source>
        <dbReference type="Proteomes" id="UP000031575"/>
    </source>
</evidence>
<proteinExistence type="predicted"/>
<keyword evidence="7" id="KW-1185">Reference proteome</keyword>
<reference evidence="6 7" key="1">
    <citation type="journal article" date="2014" name="BMC Genomics">
        <title>Comparative genomics of the major fungal agents of human and animal Sporotrichosis: Sporothrix schenckii and Sporothrix brasiliensis.</title>
        <authorList>
            <person name="Teixeira M.M."/>
            <person name="de Almeida L.G."/>
            <person name="Kubitschek-Barreira P."/>
            <person name="Alves F.L."/>
            <person name="Kioshima E.S."/>
            <person name="Abadio A.K."/>
            <person name="Fernandes L."/>
            <person name="Derengowski L.S."/>
            <person name="Ferreira K.S."/>
            <person name="Souza R.C."/>
            <person name="Ruiz J.C."/>
            <person name="de Andrade N.C."/>
            <person name="Paes H.C."/>
            <person name="Nicola A.M."/>
            <person name="Albuquerque P."/>
            <person name="Gerber A.L."/>
            <person name="Martins V.P."/>
            <person name="Peconick L.D."/>
            <person name="Neto A.V."/>
            <person name="Chaucanez C.B."/>
            <person name="Silva P.A."/>
            <person name="Cunha O.L."/>
            <person name="de Oliveira F.F."/>
            <person name="dos Santos T.C."/>
            <person name="Barros A.L."/>
            <person name="Soares M.A."/>
            <person name="de Oliveira L.M."/>
            <person name="Marini M.M."/>
            <person name="Villalobos-Duno H."/>
            <person name="Cunha M.M."/>
            <person name="de Hoog S."/>
            <person name="da Silveira J.F."/>
            <person name="Henrissat B."/>
            <person name="Nino-Vega G.A."/>
            <person name="Cisalpino P.S."/>
            <person name="Mora-Montes H.M."/>
            <person name="Almeida S.R."/>
            <person name="Stajich J.E."/>
            <person name="Lopes-Bezerra L.M."/>
            <person name="Vasconcelos A.T."/>
            <person name="Felipe M.S."/>
        </authorList>
    </citation>
    <scope>NUCLEOTIDE SEQUENCE [LARGE SCALE GENOMIC DNA]</scope>
    <source>
        <strain evidence="6 7">5110</strain>
    </source>
</reference>
<evidence type="ECO:0000256" key="4">
    <source>
        <dbReference type="SAM" id="MobiDB-lite"/>
    </source>
</evidence>
<name>A0A0C2EUX4_9PEZI</name>
<accession>A0A0C2EUX4</accession>
<gene>
    <name evidence="6" type="ORF">SPBR_00720</name>
</gene>
<evidence type="ECO:0000313" key="6">
    <source>
        <dbReference type="EMBL" id="KIH90369.1"/>
    </source>
</evidence>
<protein>
    <submittedName>
        <fullName evidence="6">Hit finger domain protein</fullName>
    </submittedName>
</protein>
<feature type="domain" description="HIT-type" evidence="5">
    <location>
        <begin position="361"/>
        <end position="388"/>
    </location>
</feature>
<dbReference type="GeneID" id="63673960"/>